<proteinExistence type="predicted"/>
<dbReference type="EMBL" id="CM045761">
    <property type="protein sequence ID" value="KAI8013625.1"/>
    <property type="molecule type" value="Genomic_DNA"/>
</dbReference>
<accession>A0ACC0HK83</accession>
<name>A0ACC0HK83_9ERIC</name>
<evidence type="ECO:0000313" key="1">
    <source>
        <dbReference type="EMBL" id="KAI8013625.1"/>
    </source>
</evidence>
<protein>
    <submittedName>
        <fullName evidence="1">Uncharacterized protein</fullName>
    </submittedName>
</protein>
<gene>
    <name evidence="1" type="ORF">LOK49_LG05G00690</name>
</gene>
<sequence length="332" mass="37137">MVMASTIHIDLPIDDDTVVEVGRGNSGENSGPWSHQNESLFITLMDEEVKTKNSKITGTFTKQAWNRLRDQMNAKTQYQYNAHQLRNKYNQSHIMFNKCTSLLKHTGVGWDSQRLTITAPDDVWEALYKVNTHAKRFRKKMMVYYHELSRILGDTSTIGKLAFSFTKSPSESSASSDLEFKVKNKELDALQIDSDNDNGDSQGKGKGNGKGKGKGKSKMGGKKSKKRSSFQANISEALKEMSENSKRKVDLMEKCFTSASVTNVGDDSGSFESGSTPSRSLLKECMALLHGMEEIPDAAYTKAVNKFASDPIIREVFVDMLASRMRDWVLNL</sequence>
<dbReference type="Proteomes" id="UP001060215">
    <property type="component" value="Chromosome 4"/>
</dbReference>
<comment type="caution">
    <text evidence="1">The sequence shown here is derived from an EMBL/GenBank/DDBJ whole genome shotgun (WGS) entry which is preliminary data.</text>
</comment>
<keyword evidence="2" id="KW-1185">Reference proteome</keyword>
<reference evidence="1 2" key="1">
    <citation type="journal article" date="2022" name="Plant J.">
        <title>Chromosome-level genome of Camellia lanceoleosa provides a valuable resource for understanding genome evolution and self-incompatibility.</title>
        <authorList>
            <person name="Gong W."/>
            <person name="Xiao S."/>
            <person name="Wang L."/>
            <person name="Liao Z."/>
            <person name="Chang Y."/>
            <person name="Mo W."/>
            <person name="Hu G."/>
            <person name="Li W."/>
            <person name="Zhao G."/>
            <person name="Zhu H."/>
            <person name="Hu X."/>
            <person name="Ji K."/>
            <person name="Xiang X."/>
            <person name="Song Q."/>
            <person name="Yuan D."/>
            <person name="Jin S."/>
            <person name="Zhang L."/>
        </authorList>
    </citation>
    <scope>NUCLEOTIDE SEQUENCE [LARGE SCALE GENOMIC DNA]</scope>
    <source>
        <strain evidence="1">SQ_2022a</strain>
    </source>
</reference>
<evidence type="ECO:0000313" key="2">
    <source>
        <dbReference type="Proteomes" id="UP001060215"/>
    </source>
</evidence>
<organism evidence="1 2">
    <name type="scientific">Camellia lanceoleosa</name>
    <dbReference type="NCBI Taxonomy" id="1840588"/>
    <lineage>
        <taxon>Eukaryota</taxon>
        <taxon>Viridiplantae</taxon>
        <taxon>Streptophyta</taxon>
        <taxon>Embryophyta</taxon>
        <taxon>Tracheophyta</taxon>
        <taxon>Spermatophyta</taxon>
        <taxon>Magnoliopsida</taxon>
        <taxon>eudicotyledons</taxon>
        <taxon>Gunneridae</taxon>
        <taxon>Pentapetalae</taxon>
        <taxon>asterids</taxon>
        <taxon>Ericales</taxon>
        <taxon>Theaceae</taxon>
        <taxon>Camellia</taxon>
    </lineage>
</organism>